<dbReference type="Gene3D" id="3.30.40.10">
    <property type="entry name" value="Zinc/RING finger domain, C3HC4 (zinc finger)"/>
    <property type="match status" value="1"/>
</dbReference>
<name>G0TTM5_TRYVY</name>
<dbReference type="VEuPathDB" id="TriTrypDB:TvY486_0304770"/>
<accession>G0TTM5</accession>
<dbReference type="AlphaFoldDB" id="G0TTM5"/>
<feature type="domain" description="RING-type" evidence="2">
    <location>
        <begin position="382"/>
        <end position="435"/>
    </location>
</feature>
<evidence type="ECO:0000313" key="3">
    <source>
        <dbReference type="EMBL" id="CCC47306.1"/>
    </source>
</evidence>
<organism evidence="3">
    <name type="scientific">Trypanosoma vivax (strain Y486)</name>
    <dbReference type="NCBI Taxonomy" id="1055687"/>
    <lineage>
        <taxon>Eukaryota</taxon>
        <taxon>Discoba</taxon>
        <taxon>Euglenozoa</taxon>
        <taxon>Kinetoplastea</taxon>
        <taxon>Metakinetoplastina</taxon>
        <taxon>Trypanosomatida</taxon>
        <taxon>Trypanosomatidae</taxon>
        <taxon>Trypanosoma</taxon>
        <taxon>Duttonella</taxon>
    </lineage>
</organism>
<evidence type="ECO:0000256" key="1">
    <source>
        <dbReference type="PROSITE-ProRule" id="PRU00175"/>
    </source>
</evidence>
<keyword evidence="1" id="KW-0862">Zinc</keyword>
<dbReference type="GO" id="GO:0008270">
    <property type="term" value="F:zinc ion binding"/>
    <property type="evidence" value="ECO:0007669"/>
    <property type="project" value="UniProtKB-KW"/>
</dbReference>
<keyword evidence="1" id="KW-0479">Metal-binding</keyword>
<dbReference type="Pfam" id="PF13639">
    <property type="entry name" value="zf-RING_2"/>
    <property type="match status" value="1"/>
</dbReference>
<keyword evidence="1" id="KW-0863">Zinc-finger</keyword>
<dbReference type="PROSITE" id="PS50089">
    <property type="entry name" value="ZF_RING_2"/>
    <property type="match status" value="1"/>
</dbReference>
<evidence type="ECO:0000259" key="2">
    <source>
        <dbReference type="PROSITE" id="PS50089"/>
    </source>
</evidence>
<dbReference type="InterPro" id="IPR001841">
    <property type="entry name" value="Znf_RING"/>
</dbReference>
<dbReference type="SUPFAM" id="SSF57850">
    <property type="entry name" value="RING/U-box"/>
    <property type="match status" value="1"/>
</dbReference>
<gene>
    <name evidence="3" type="ORF">TVY486_0304770</name>
</gene>
<reference evidence="3" key="1">
    <citation type="journal article" date="2012" name="Proc. Natl. Acad. Sci. U.S.A.">
        <title>Antigenic diversity is generated by distinct evolutionary mechanisms in African trypanosome species.</title>
        <authorList>
            <person name="Jackson A.P."/>
            <person name="Berry A."/>
            <person name="Aslett M."/>
            <person name="Allison H.C."/>
            <person name="Burton P."/>
            <person name="Vavrova-Anderson J."/>
            <person name="Brown R."/>
            <person name="Browne H."/>
            <person name="Corton N."/>
            <person name="Hauser H."/>
            <person name="Gamble J."/>
            <person name="Gilderthorp R."/>
            <person name="Marcello L."/>
            <person name="McQuillan J."/>
            <person name="Otto T.D."/>
            <person name="Quail M.A."/>
            <person name="Sanders M.J."/>
            <person name="van Tonder A."/>
            <person name="Ginger M.L."/>
            <person name="Field M.C."/>
            <person name="Barry J.D."/>
            <person name="Hertz-Fowler C."/>
            <person name="Berriman M."/>
        </authorList>
    </citation>
    <scope>NUCLEOTIDE SEQUENCE</scope>
    <source>
        <strain evidence="3">Y486</strain>
    </source>
</reference>
<dbReference type="SMART" id="SM00184">
    <property type="entry name" value="RING"/>
    <property type="match status" value="1"/>
</dbReference>
<dbReference type="EMBL" id="HE573019">
    <property type="protein sequence ID" value="CCC47306.1"/>
    <property type="molecule type" value="Genomic_DNA"/>
</dbReference>
<protein>
    <recommendedName>
        <fullName evidence="2">RING-type domain-containing protein</fullName>
    </recommendedName>
</protein>
<dbReference type="InterPro" id="IPR013083">
    <property type="entry name" value="Znf_RING/FYVE/PHD"/>
</dbReference>
<sequence length="511" mass="56748">MTNVQEMTATSSVPSALMDSGFTATEIAVQQCIDQLSDFVLENVPPDGKSLDDSNFEHSVLPCLRAYVQHRLRGHPHEKQLAIQIESKFSDFINQRDSKSLVELQSVFWWARKFLSTPVADLSKEYSLSCEAQQRAWRRSQGSSAWYIRGKTAFSSRRRRDPAHSMYLPCLWANGRIGVQPYNYRVVPPLPQDVVDAILSCVQREPQLSFLFPDGRILRLRLSNPMVLPYQIADSYRCGTCANYPSRVAFQSSTGTCAGGHSPDEGGVTLCFACAVYFVHEHFLKLQAALSPPEYRPLASNKACNMVVWSAAYEGNSVRLSVSLEPRNLYLCVWQVQEDSTRSDSFSAALHSVAKAAETWRERGTIVSLRSGKSAYDPVATCPICLETLDSLDGTGGGGMSRPVMKTTCQHWFHVHCIEGVRRSSGHGNACPLCRSRSYMPALYTNETFAVTLTLKNCSRSTRPPLVRVAVAALLDEKYVNPTSVVACQVVSLNYGEEFSKSEQTSSCTPM</sequence>
<proteinExistence type="predicted"/>